<dbReference type="AlphaFoldDB" id="A0A1W4WM92"/>
<gene>
    <name evidence="3" type="primary">LOC108736916</name>
</gene>
<dbReference type="GeneID" id="108736916"/>
<dbReference type="InParanoid" id="A0A1W4WM92"/>
<dbReference type="RefSeq" id="XP_018325029.1">
    <property type="nucleotide sequence ID" value="XM_018469527.2"/>
</dbReference>
<name>A0A1W4WM92_AGRPL</name>
<protein>
    <submittedName>
        <fullName evidence="3">Uncharacterized protein LOC108736916</fullName>
    </submittedName>
</protein>
<keyword evidence="1" id="KW-0812">Transmembrane</keyword>
<feature type="transmembrane region" description="Helical" evidence="1">
    <location>
        <begin position="39"/>
        <end position="56"/>
    </location>
</feature>
<keyword evidence="1" id="KW-0472">Membrane</keyword>
<dbReference type="KEGG" id="apln:108736916"/>
<evidence type="ECO:0000256" key="1">
    <source>
        <dbReference type="SAM" id="Phobius"/>
    </source>
</evidence>
<evidence type="ECO:0000313" key="3">
    <source>
        <dbReference type="RefSeq" id="XP_018325029.1"/>
    </source>
</evidence>
<accession>A0A1W4WM92</accession>
<dbReference type="Proteomes" id="UP000192223">
    <property type="component" value="Unplaced"/>
</dbReference>
<keyword evidence="1" id="KW-1133">Transmembrane helix</keyword>
<sequence>MFLKCHKKSIKLDYHHRYSFSAIYKLNWSMGSTVTNSKMSILQFILVVLCMTYGIYCQQDDQKNIFQIKETGGSLFKDTEQAIKITNDLTRTKRYAGPYKKGGGGSCCYGGRTYGGGGGKKKSGYGYGYGYGKKKNHG</sequence>
<evidence type="ECO:0000313" key="2">
    <source>
        <dbReference type="Proteomes" id="UP000192223"/>
    </source>
</evidence>
<proteinExistence type="predicted"/>
<reference evidence="3" key="1">
    <citation type="submission" date="2025-08" db="UniProtKB">
        <authorList>
            <consortium name="RefSeq"/>
        </authorList>
    </citation>
    <scope>IDENTIFICATION</scope>
    <source>
        <tissue evidence="3">Entire body</tissue>
    </source>
</reference>
<organism evidence="2 3">
    <name type="scientific">Agrilus planipennis</name>
    <name type="common">Emerald ash borer</name>
    <name type="synonym">Agrilus marcopoli</name>
    <dbReference type="NCBI Taxonomy" id="224129"/>
    <lineage>
        <taxon>Eukaryota</taxon>
        <taxon>Metazoa</taxon>
        <taxon>Ecdysozoa</taxon>
        <taxon>Arthropoda</taxon>
        <taxon>Hexapoda</taxon>
        <taxon>Insecta</taxon>
        <taxon>Pterygota</taxon>
        <taxon>Neoptera</taxon>
        <taxon>Endopterygota</taxon>
        <taxon>Coleoptera</taxon>
        <taxon>Polyphaga</taxon>
        <taxon>Elateriformia</taxon>
        <taxon>Buprestoidea</taxon>
        <taxon>Buprestidae</taxon>
        <taxon>Agrilinae</taxon>
        <taxon>Agrilus</taxon>
    </lineage>
</organism>
<keyword evidence="2" id="KW-1185">Reference proteome</keyword>